<sequence>MIVASPITGRRRVVARTAARGRITDSACKDQLVVVSVQYGPFNSYIPIRSTTIDSIGYPRMRASGESSTTKHRLLHASGPHPILPPNDPKFLDSEYLVESGFRFWCFSEFQLLVAAGGSDVYAKCRVLVNPAELTAGVVAQNSCCYCKRFVQLWGNAGRYSAACCFERDLFSAVGALLHRFELFSGNLDVSSFG</sequence>
<dbReference type="Proteomes" id="UP000250235">
    <property type="component" value="Unassembled WGS sequence"/>
</dbReference>
<reference evidence="1 2" key="1">
    <citation type="journal article" date="2015" name="Proc. Natl. Acad. Sci. U.S.A.">
        <title>The resurrection genome of Boea hygrometrica: A blueprint for survival of dehydration.</title>
        <authorList>
            <person name="Xiao L."/>
            <person name="Yang G."/>
            <person name="Zhang L."/>
            <person name="Yang X."/>
            <person name="Zhao S."/>
            <person name="Ji Z."/>
            <person name="Zhou Q."/>
            <person name="Hu M."/>
            <person name="Wang Y."/>
            <person name="Chen M."/>
            <person name="Xu Y."/>
            <person name="Jin H."/>
            <person name="Xiao X."/>
            <person name="Hu G."/>
            <person name="Bao F."/>
            <person name="Hu Y."/>
            <person name="Wan P."/>
            <person name="Li L."/>
            <person name="Deng X."/>
            <person name="Kuang T."/>
            <person name="Xiang C."/>
            <person name="Zhu J.K."/>
            <person name="Oliver M.J."/>
            <person name="He Y."/>
        </authorList>
    </citation>
    <scope>NUCLEOTIDE SEQUENCE [LARGE SCALE GENOMIC DNA]</scope>
    <source>
        <strain evidence="2">cv. XS01</strain>
    </source>
</reference>
<evidence type="ECO:0000313" key="1">
    <source>
        <dbReference type="EMBL" id="KZV54285.1"/>
    </source>
</evidence>
<proteinExistence type="predicted"/>
<dbReference type="AlphaFoldDB" id="A0A2Z7D4D9"/>
<dbReference type="EMBL" id="KQ989550">
    <property type="protein sequence ID" value="KZV54285.1"/>
    <property type="molecule type" value="Genomic_DNA"/>
</dbReference>
<name>A0A2Z7D4D9_9LAMI</name>
<evidence type="ECO:0000313" key="2">
    <source>
        <dbReference type="Proteomes" id="UP000250235"/>
    </source>
</evidence>
<organism evidence="1 2">
    <name type="scientific">Dorcoceras hygrometricum</name>
    <dbReference type="NCBI Taxonomy" id="472368"/>
    <lineage>
        <taxon>Eukaryota</taxon>
        <taxon>Viridiplantae</taxon>
        <taxon>Streptophyta</taxon>
        <taxon>Embryophyta</taxon>
        <taxon>Tracheophyta</taxon>
        <taxon>Spermatophyta</taxon>
        <taxon>Magnoliopsida</taxon>
        <taxon>eudicotyledons</taxon>
        <taxon>Gunneridae</taxon>
        <taxon>Pentapetalae</taxon>
        <taxon>asterids</taxon>
        <taxon>lamiids</taxon>
        <taxon>Lamiales</taxon>
        <taxon>Gesneriaceae</taxon>
        <taxon>Didymocarpoideae</taxon>
        <taxon>Trichosporeae</taxon>
        <taxon>Loxocarpinae</taxon>
        <taxon>Dorcoceras</taxon>
    </lineage>
</organism>
<keyword evidence="2" id="KW-1185">Reference proteome</keyword>
<protein>
    <submittedName>
        <fullName evidence="1">Uncharacterized protein</fullName>
    </submittedName>
</protein>
<gene>
    <name evidence="1" type="ORF">F511_22837</name>
</gene>
<accession>A0A2Z7D4D9</accession>